<dbReference type="EMBL" id="KV427458">
    <property type="protein sequence ID" value="KZV77854.1"/>
    <property type="molecule type" value="Genomic_DNA"/>
</dbReference>
<reference evidence="1 3" key="1">
    <citation type="journal article" date="2016" name="Mol. Biol. Evol.">
        <title>Comparative Genomics of Early-Diverging Mushroom-Forming Fungi Provides Insights into the Origins of Lignocellulose Decay Capabilities.</title>
        <authorList>
            <person name="Nagy L.G."/>
            <person name="Riley R."/>
            <person name="Tritt A."/>
            <person name="Adam C."/>
            <person name="Daum C."/>
            <person name="Floudas D."/>
            <person name="Sun H."/>
            <person name="Yadav J.S."/>
            <person name="Pangilinan J."/>
            <person name="Larsson K.H."/>
            <person name="Matsuura K."/>
            <person name="Barry K."/>
            <person name="Labutti K."/>
            <person name="Kuo R."/>
            <person name="Ohm R.A."/>
            <person name="Bhattacharya S.S."/>
            <person name="Shirouzu T."/>
            <person name="Yoshinaga Y."/>
            <person name="Martin F.M."/>
            <person name="Grigoriev I.V."/>
            <person name="Hibbett D.S."/>
        </authorList>
    </citation>
    <scope>NUCLEOTIDE SEQUENCE [LARGE SCALE GENOMIC DNA]</scope>
    <source>
        <strain evidence="1 3">HHB12029</strain>
    </source>
</reference>
<evidence type="ECO:0000313" key="3">
    <source>
        <dbReference type="Proteomes" id="UP000077266"/>
    </source>
</evidence>
<evidence type="ECO:0000313" key="1">
    <source>
        <dbReference type="EMBL" id="KZV77854.1"/>
    </source>
</evidence>
<dbReference type="AlphaFoldDB" id="A0A166MBJ9"/>
<protein>
    <submittedName>
        <fullName evidence="1">Uncharacterized protein</fullName>
    </submittedName>
</protein>
<sequence length="108" mass="12043">MADLPAAEDDVFDPNLSSESNYLHDYQWEALDAALARPRLHRVQRLVVSLETRRLWEAAAIQQCMQQYATAGLRTFIGRGGTVRVVCTGTYDYLGQAQLIDACVDAPI</sequence>
<organism evidence="1 3">
    <name type="scientific">Exidia glandulosa HHB12029</name>
    <dbReference type="NCBI Taxonomy" id="1314781"/>
    <lineage>
        <taxon>Eukaryota</taxon>
        <taxon>Fungi</taxon>
        <taxon>Dikarya</taxon>
        <taxon>Basidiomycota</taxon>
        <taxon>Agaricomycotina</taxon>
        <taxon>Agaricomycetes</taxon>
        <taxon>Auriculariales</taxon>
        <taxon>Exidiaceae</taxon>
        <taxon>Exidia</taxon>
    </lineage>
</organism>
<dbReference type="Proteomes" id="UP000077266">
    <property type="component" value="Unassembled WGS sequence"/>
</dbReference>
<accession>A0A166MBJ9</accession>
<gene>
    <name evidence="2" type="ORF">EXIGLDRAFT_103281</name>
    <name evidence="1" type="ORF">EXIGLDRAFT_110139</name>
</gene>
<proteinExistence type="predicted"/>
<dbReference type="EMBL" id="KV427402">
    <property type="protein sequence ID" value="KZV77894.1"/>
    <property type="molecule type" value="Genomic_DNA"/>
</dbReference>
<name>A0A166MBJ9_EXIGL</name>
<keyword evidence="3" id="KW-1185">Reference proteome</keyword>
<evidence type="ECO:0000313" key="2">
    <source>
        <dbReference type="EMBL" id="KZV77894.1"/>
    </source>
</evidence>